<gene>
    <name evidence="2" type="ORF">C5749_07740</name>
</gene>
<organism evidence="2 3">
    <name type="scientific">Sphingobacterium gobiense</name>
    <dbReference type="NCBI Taxonomy" id="1382456"/>
    <lineage>
        <taxon>Bacteria</taxon>
        <taxon>Pseudomonadati</taxon>
        <taxon>Bacteroidota</taxon>
        <taxon>Sphingobacteriia</taxon>
        <taxon>Sphingobacteriales</taxon>
        <taxon>Sphingobacteriaceae</taxon>
        <taxon>Sphingobacterium</taxon>
    </lineage>
</organism>
<evidence type="ECO:0000313" key="2">
    <source>
        <dbReference type="EMBL" id="PRD57087.1"/>
    </source>
</evidence>
<accession>A0A2S9JUX4</accession>
<evidence type="ECO:0000313" key="3">
    <source>
        <dbReference type="Proteomes" id="UP000238642"/>
    </source>
</evidence>
<dbReference type="AlphaFoldDB" id="A0A2S9JUX4"/>
<dbReference type="Proteomes" id="UP000238642">
    <property type="component" value="Unassembled WGS sequence"/>
</dbReference>
<feature type="transmembrane region" description="Helical" evidence="1">
    <location>
        <begin position="61"/>
        <end position="82"/>
    </location>
</feature>
<proteinExistence type="predicted"/>
<evidence type="ECO:0000256" key="1">
    <source>
        <dbReference type="SAM" id="Phobius"/>
    </source>
</evidence>
<sequence>MHPLQTSVAQTGVLAPVKAGIQQTEIRSKNTYLVFFGAYSCRTVIRLTVSDFDNSTAYCVTYINIILMISALFYSVAFSYCFSTGLSAQTALDMSVVKRKSTKTEPSSNGYPIHDFS</sequence>
<keyword evidence="1" id="KW-1133">Transmembrane helix</keyword>
<reference evidence="2 3" key="1">
    <citation type="submission" date="2018-02" db="EMBL/GenBank/DDBJ databases">
        <title>The draft genome of Sphingobacterium gobiense H7.</title>
        <authorList>
            <person name="Li L."/>
            <person name="Liu L."/>
            <person name="Zhang X."/>
            <person name="Wang T."/>
            <person name="Liang L."/>
        </authorList>
    </citation>
    <scope>NUCLEOTIDE SEQUENCE [LARGE SCALE GENOMIC DNA]</scope>
    <source>
        <strain evidence="2 3">ACCC 05757</strain>
    </source>
</reference>
<protein>
    <submittedName>
        <fullName evidence="2">Uncharacterized protein</fullName>
    </submittedName>
</protein>
<keyword evidence="3" id="KW-1185">Reference proteome</keyword>
<name>A0A2S9JUX4_9SPHI</name>
<keyword evidence="1" id="KW-0472">Membrane</keyword>
<dbReference type="EMBL" id="PVBS01000001">
    <property type="protein sequence ID" value="PRD57087.1"/>
    <property type="molecule type" value="Genomic_DNA"/>
</dbReference>
<keyword evidence="1" id="KW-0812">Transmembrane</keyword>
<comment type="caution">
    <text evidence="2">The sequence shown here is derived from an EMBL/GenBank/DDBJ whole genome shotgun (WGS) entry which is preliminary data.</text>
</comment>